<dbReference type="SUPFAM" id="SSF101447">
    <property type="entry name" value="Formin homology 2 domain (FH2 domain)"/>
    <property type="match status" value="1"/>
</dbReference>
<keyword evidence="2" id="KW-1133">Transmembrane helix</keyword>
<dbReference type="EMBL" id="NIVC01001016">
    <property type="protein sequence ID" value="PAA73368.1"/>
    <property type="molecule type" value="Genomic_DNA"/>
</dbReference>
<dbReference type="Proteomes" id="UP000215902">
    <property type="component" value="Unassembled WGS sequence"/>
</dbReference>
<organism evidence="3 4">
    <name type="scientific">Macrostomum lignano</name>
    <dbReference type="NCBI Taxonomy" id="282301"/>
    <lineage>
        <taxon>Eukaryota</taxon>
        <taxon>Metazoa</taxon>
        <taxon>Spiralia</taxon>
        <taxon>Lophotrochozoa</taxon>
        <taxon>Platyhelminthes</taxon>
        <taxon>Rhabditophora</taxon>
        <taxon>Macrostomorpha</taxon>
        <taxon>Macrostomida</taxon>
        <taxon>Macrostomidae</taxon>
        <taxon>Macrostomum</taxon>
    </lineage>
</organism>
<dbReference type="GO" id="GO:0005783">
    <property type="term" value="C:endoplasmic reticulum"/>
    <property type="evidence" value="ECO:0007669"/>
    <property type="project" value="TreeGrafter"/>
</dbReference>
<gene>
    <name evidence="3" type="ORF">BOX15_Mlig016888g2</name>
</gene>
<evidence type="ECO:0000313" key="4">
    <source>
        <dbReference type="Proteomes" id="UP000215902"/>
    </source>
</evidence>
<dbReference type="GO" id="GO:0034976">
    <property type="term" value="P:response to endoplasmic reticulum stress"/>
    <property type="evidence" value="ECO:0007669"/>
    <property type="project" value="TreeGrafter"/>
</dbReference>
<evidence type="ECO:0000313" key="3">
    <source>
        <dbReference type="EMBL" id="PAA73368.1"/>
    </source>
</evidence>
<protein>
    <recommendedName>
        <fullName evidence="5">Membralin</fullName>
    </recommendedName>
</protein>
<keyword evidence="2" id="KW-0472">Membrane</keyword>
<reference evidence="3 4" key="1">
    <citation type="submission" date="2017-06" db="EMBL/GenBank/DDBJ databases">
        <title>A platform for efficient transgenesis in Macrostomum lignano, a flatworm model organism for stem cell research.</title>
        <authorList>
            <person name="Berezikov E."/>
        </authorList>
    </citation>
    <scope>NUCLEOTIDE SEQUENCE [LARGE SCALE GENOMIC DNA]</scope>
    <source>
        <strain evidence="3">DV1</strain>
        <tissue evidence="3">Whole organism</tissue>
    </source>
</reference>
<feature type="transmembrane region" description="Helical" evidence="2">
    <location>
        <begin position="83"/>
        <end position="103"/>
    </location>
</feature>
<proteinExistence type="predicted"/>
<dbReference type="InterPro" id="IPR019144">
    <property type="entry name" value="Membralin"/>
</dbReference>
<evidence type="ECO:0000256" key="2">
    <source>
        <dbReference type="SAM" id="Phobius"/>
    </source>
</evidence>
<evidence type="ECO:0008006" key="5">
    <source>
        <dbReference type="Google" id="ProtNLM"/>
    </source>
</evidence>
<dbReference type="PANTHER" id="PTHR21650">
    <property type="entry name" value="MEMBRALIN/KINETOCHORE PROTEIN NUF2"/>
    <property type="match status" value="1"/>
</dbReference>
<dbReference type="GO" id="GO:1904294">
    <property type="term" value="P:positive regulation of ERAD pathway"/>
    <property type="evidence" value="ECO:0007669"/>
    <property type="project" value="TreeGrafter"/>
</dbReference>
<dbReference type="Pfam" id="PF09746">
    <property type="entry name" value="Membralin"/>
    <property type="match status" value="1"/>
</dbReference>
<sequence length="559" mass="63247">MTDSVAPSETTENALEAAAAAPQPPPTAQPPPPPPPPPPPAAAAAAAVVNNAERDQLFEFFLHRLCVIYASAFPSPARRFIEFVLLVVAVAALMILMYVHLIFVKAPVTCMDDLIATWPRNGVLRVEVIKGAPFGYDLNQSYHKEFSAAQLIQYHSPQQQQQQVSPASQASRAQASAHAATQQCNSPSLAELLAMYYSPVGSVYKQPNFRYPTGGNGIINNNSSSNNSDASSGDTFSYLFDYLVASANVNTDKALQPFRETLTELELFANLVFPREKHIIEYSLEYGFLKLSPVTRKNLNIPVQLVILDPNNHTCFGNGFSRFLLEEFLGYNDLLLAGLKRLAEAGDKGFVRNVVTGDQFRFVNVWMSRSSYLPSAFIMIIFTLCISMLLRYSHHQIFLFIADLLHRLEFNTTLRPPNLPVAQLLTIILGLVGMETIMSDFFTDSSTAFYVIIIIWISDQFLALLCHTSVTRRHWPRFFFLYHAGFYAYYYRFNGQYSGLALTTSWLFIQHSMIYLFHHFELPDILQRWSIRNAVDAIRQNDQQQQQQQQQQRQEQQQQ</sequence>
<feature type="compositionally biased region" description="Polar residues" evidence="1">
    <location>
        <begin position="1"/>
        <end position="13"/>
    </location>
</feature>
<accession>A0A267FHX2</accession>
<keyword evidence="2" id="KW-0812">Transmembrane</keyword>
<name>A0A267FHX2_9PLAT</name>
<dbReference type="OrthoDB" id="6779347at2759"/>
<feature type="region of interest" description="Disordered" evidence="1">
    <location>
        <begin position="1"/>
        <end position="43"/>
    </location>
</feature>
<dbReference type="PANTHER" id="PTHR21650:SF4">
    <property type="entry name" value="MEMBRALIN"/>
    <property type="match status" value="1"/>
</dbReference>
<feature type="compositionally biased region" description="Pro residues" evidence="1">
    <location>
        <begin position="22"/>
        <end position="41"/>
    </location>
</feature>
<evidence type="ECO:0000256" key="1">
    <source>
        <dbReference type="SAM" id="MobiDB-lite"/>
    </source>
</evidence>
<dbReference type="AlphaFoldDB" id="A0A267FHX2"/>
<feature type="transmembrane region" description="Helical" evidence="2">
    <location>
        <begin position="372"/>
        <end position="390"/>
    </location>
</feature>
<feature type="transmembrane region" description="Helical" evidence="2">
    <location>
        <begin position="497"/>
        <end position="518"/>
    </location>
</feature>
<dbReference type="STRING" id="282301.A0A267FHX2"/>
<keyword evidence="4" id="KW-1185">Reference proteome</keyword>
<feature type="transmembrane region" description="Helical" evidence="2">
    <location>
        <begin position="448"/>
        <end position="467"/>
    </location>
</feature>
<feature type="transmembrane region" description="Helical" evidence="2">
    <location>
        <begin position="421"/>
        <end position="442"/>
    </location>
</feature>
<comment type="caution">
    <text evidence="3">The sequence shown here is derived from an EMBL/GenBank/DDBJ whole genome shotgun (WGS) entry which is preliminary data.</text>
</comment>